<reference evidence="8" key="1">
    <citation type="submission" date="2023-12" db="EMBL/GenBank/DDBJ databases">
        <title>Novel isolates from deep terrestrial aquifers shed light on the physiology and ecology of the class Limnochordia.</title>
        <authorList>
            <person name="Karnachuk O.V."/>
            <person name="Lukina A.P."/>
            <person name="Avakyan M.R."/>
            <person name="Kadnikov V."/>
            <person name="Begmatov S."/>
            <person name="Beletsky A.V."/>
            <person name="Mardanov A.V."/>
            <person name="Ravin N.V."/>
        </authorList>
    </citation>
    <scope>NUCLEOTIDE SEQUENCE [LARGE SCALE GENOMIC DNA]</scope>
    <source>
        <strain evidence="8">LN</strain>
    </source>
</reference>
<dbReference type="EMBL" id="CP141614">
    <property type="protein sequence ID" value="WRP13423.1"/>
    <property type="molecule type" value="Genomic_DNA"/>
</dbReference>
<evidence type="ECO:0000259" key="6">
    <source>
        <dbReference type="Pfam" id="PF04932"/>
    </source>
</evidence>
<feature type="transmembrane region" description="Helical" evidence="5">
    <location>
        <begin position="168"/>
        <end position="197"/>
    </location>
</feature>
<dbReference type="Pfam" id="PF04932">
    <property type="entry name" value="Wzy_C"/>
    <property type="match status" value="1"/>
</dbReference>
<keyword evidence="8" id="KW-1185">Reference proteome</keyword>
<keyword evidence="2 5" id="KW-0812">Transmembrane</keyword>
<feature type="transmembrane region" description="Helical" evidence="5">
    <location>
        <begin position="71"/>
        <end position="90"/>
    </location>
</feature>
<evidence type="ECO:0000256" key="4">
    <source>
        <dbReference type="ARBA" id="ARBA00023136"/>
    </source>
</evidence>
<comment type="subcellular location">
    <subcellularLocation>
        <location evidence="1">Membrane</location>
        <topology evidence="1">Multi-pass membrane protein</topology>
    </subcellularLocation>
</comment>
<feature type="transmembrane region" description="Helical" evidence="5">
    <location>
        <begin position="322"/>
        <end position="340"/>
    </location>
</feature>
<gene>
    <name evidence="7" type="ORF">VLY81_08150</name>
</gene>
<dbReference type="PANTHER" id="PTHR37422">
    <property type="entry name" value="TEICHURONIC ACID BIOSYNTHESIS PROTEIN TUAE"/>
    <property type="match status" value="1"/>
</dbReference>
<keyword evidence="3 5" id="KW-1133">Transmembrane helix</keyword>
<evidence type="ECO:0000313" key="8">
    <source>
        <dbReference type="Proteomes" id="UP001333102"/>
    </source>
</evidence>
<dbReference type="Proteomes" id="UP001333102">
    <property type="component" value="Chromosome"/>
</dbReference>
<dbReference type="RefSeq" id="WP_324667668.1">
    <property type="nucleotide sequence ID" value="NZ_CP141614.1"/>
</dbReference>
<evidence type="ECO:0000256" key="3">
    <source>
        <dbReference type="ARBA" id="ARBA00022989"/>
    </source>
</evidence>
<sequence>MARYMVEGSLLLFALAAPLSGGGLALLPLALSLPVLLRQLQQVPRLAWPAASLVGATLISAAFGVDKLVGFGHVVGLLLLAAIGLAGGHALASDAVLLRHRWLAVATVSTAVMATYAVYQHFGLHIARATGFGGFANRLGTLLAFFGFVGLGYLLTLPRRWRWISIPFAALVLTGIGASMSRAAWVAVVAGAAVMALRWGRRGVAILLLACILVAAVGSLQSRWVGRWQSIFDLQDNLDRITLWWTALRIFASSPLVGRGPGSFPQLQAAFMPDPAPARVPISSTPHSVLFGLAADTGLLGLAAFGWLLARALGMAWKVWRHGDIFSVGLVASVVAIVVNDLFGQGFYAMEVASVMWIGFGLLDGLYAGHRDGFRRGSGDER</sequence>
<evidence type="ECO:0000256" key="2">
    <source>
        <dbReference type="ARBA" id="ARBA00022692"/>
    </source>
</evidence>
<evidence type="ECO:0000256" key="5">
    <source>
        <dbReference type="SAM" id="Phobius"/>
    </source>
</evidence>
<feature type="transmembrane region" description="Helical" evidence="5">
    <location>
        <begin position="203"/>
        <end position="220"/>
    </location>
</feature>
<dbReference type="GO" id="GO:0016874">
    <property type="term" value="F:ligase activity"/>
    <property type="evidence" value="ECO:0007669"/>
    <property type="project" value="UniProtKB-KW"/>
</dbReference>
<feature type="transmembrane region" description="Helical" evidence="5">
    <location>
        <begin position="289"/>
        <end position="310"/>
    </location>
</feature>
<name>A0ABZ1BLM8_9FIRM</name>
<feature type="transmembrane region" description="Helical" evidence="5">
    <location>
        <begin position="102"/>
        <end position="119"/>
    </location>
</feature>
<keyword evidence="7" id="KW-0436">Ligase</keyword>
<accession>A0ABZ1BLM8</accession>
<feature type="transmembrane region" description="Helical" evidence="5">
    <location>
        <begin position="12"/>
        <end position="37"/>
    </location>
</feature>
<feature type="transmembrane region" description="Helical" evidence="5">
    <location>
        <begin position="346"/>
        <end position="367"/>
    </location>
</feature>
<feature type="domain" description="O-antigen ligase-related" evidence="6">
    <location>
        <begin position="169"/>
        <end position="305"/>
    </location>
</feature>
<protein>
    <submittedName>
        <fullName evidence="7">O-antigen ligase family protein</fullName>
    </submittedName>
</protein>
<proteinExistence type="predicted"/>
<keyword evidence="4 5" id="KW-0472">Membrane</keyword>
<feature type="transmembrane region" description="Helical" evidence="5">
    <location>
        <begin position="46"/>
        <end position="65"/>
    </location>
</feature>
<evidence type="ECO:0000256" key="1">
    <source>
        <dbReference type="ARBA" id="ARBA00004141"/>
    </source>
</evidence>
<dbReference type="InterPro" id="IPR007016">
    <property type="entry name" value="O-antigen_ligase-rel_domated"/>
</dbReference>
<feature type="transmembrane region" description="Helical" evidence="5">
    <location>
        <begin position="139"/>
        <end position="156"/>
    </location>
</feature>
<dbReference type="InterPro" id="IPR051533">
    <property type="entry name" value="WaaL-like"/>
</dbReference>
<evidence type="ECO:0000313" key="7">
    <source>
        <dbReference type="EMBL" id="WRP13423.1"/>
    </source>
</evidence>
<dbReference type="PANTHER" id="PTHR37422:SF13">
    <property type="entry name" value="LIPOPOLYSACCHARIDE BIOSYNTHESIS PROTEIN PA4999-RELATED"/>
    <property type="match status" value="1"/>
</dbReference>
<organism evidence="7 8">
    <name type="scientific">Geochorda subterranea</name>
    <dbReference type="NCBI Taxonomy" id="3109564"/>
    <lineage>
        <taxon>Bacteria</taxon>
        <taxon>Bacillati</taxon>
        <taxon>Bacillota</taxon>
        <taxon>Limnochordia</taxon>
        <taxon>Limnochordales</taxon>
        <taxon>Geochordaceae</taxon>
        <taxon>Geochorda</taxon>
    </lineage>
</organism>